<gene>
    <name evidence="1" type="ORF">D3M95_00590</name>
</gene>
<dbReference type="InterPro" id="IPR029057">
    <property type="entry name" value="PRTase-like"/>
</dbReference>
<dbReference type="STRING" id="1451189.CFAL_08920"/>
<dbReference type="SUPFAM" id="SSF53271">
    <property type="entry name" value="PRTase-like"/>
    <property type="match status" value="1"/>
</dbReference>
<reference evidence="1 2" key="1">
    <citation type="submission" date="2018-09" db="EMBL/GenBank/DDBJ databases">
        <title>Optimization and identification of Corynebacterium falsenii FN1-14 from fish paste.</title>
        <authorList>
            <person name="Daroonpunt R."/>
            <person name="Tanasupawat S."/>
        </authorList>
    </citation>
    <scope>NUCLEOTIDE SEQUENCE [LARGE SCALE GENOMIC DNA]</scope>
    <source>
        <strain evidence="1 2">FN1-14</strain>
    </source>
</reference>
<dbReference type="InterPro" id="IPR051910">
    <property type="entry name" value="ComF/GntX_DNA_util-trans"/>
</dbReference>
<dbReference type="RefSeq" id="WP_119664091.1">
    <property type="nucleotide sequence ID" value="NZ_CP083647.1"/>
</dbReference>
<dbReference type="Gene3D" id="3.40.50.2020">
    <property type="match status" value="1"/>
</dbReference>
<evidence type="ECO:0000313" key="2">
    <source>
        <dbReference type="Proteomes" id="UP000285278"/>
    </source>
</evidence>
<evidence type="ECO:0000313" key="1">
    <source>
        <dbReference type="EMBL" id="RIX36742.1"/>
    </source>
</evidence>
<protein>
    <submittedName>
        <fullName evidence="1">ComF family protein</fullName>
    </submittedName>
</protein>
<dbReference type="EMBL" id="QXJK01000001">
    <property type="protein sequence ID" value="RIX36742.1"/>
    <property type="molecule type" value="Genomic_DNA"/>
</dbReference>
<accession>A0A418Q9W3</accession>
<comment type="caution">
    <text evidence="1">The sequence shown here is derived from an EMBL/GenBank/DDBJ whole genome shotgun (WGS) entry which is preliminary data.</text>
</comment>
<name>A0A418Q9W3_9CORY</name>
<dbReference type="PANTHER" id="PTHR47505">
    <property type="entry name" value="DNA UTILIZATION PROTEIN YHGH"/>
    <property type="match status" value="1"/>
</dbReference>
<dbReference type="AlphaFoldDB" id="A0A418Q9W3"/>
<sequence>MWGLVDLVWRTDCMCCGRVLPPALARREVCDDCALDLAEPWQRWNPPTSLVPVYTAGAYGGARRSLIIAAKERLRGAAAVVGGRMLAAGLESVAGRGLIAHPRLAPVILVPAPTRASAARARGGDIVTAMAREVSQKFPLVQVAPCLHLAEGSRDSVGLGRSQRRENVAAAVRVNSKTVESMRRAGEQHVVVVDDVCTTGATITQSALALAAHGVRVSVALAIAGA</sequence>
<dbReference type="Proteomes" id="UP000285278">
    <property type="component" value="Unassembled WGS sequence"/>
</dbReference>
<keyword evidence="2" id="KW-1185">Reference proteome</keyword>
<dbReference type="PANTHER" id="PTHR47505:SF1">
    <property type="entry name" value="DNA UTILIZATION PROTEIN YHGH"/>
    <property type="match status" value="1"/>
</dbReference>
<organism evidence="1 2">
    <name type="scientific">Corynebacterium falsenii</name>
    <dbReference type="NCBI Taxonomy" id="108486"/>
    <lineage>
        <taxon>Bacteria</taxon>
        <taxon>Bacillati</taxon>
        <taxon>Actinomycetota</taxon>
        <taxon>Actinomycetes</taxon>
        <taxon>Mycobacteriales</taxon>
        <taxon>Corynebacteriaceae</taxon>
        <taxon>Corynebacterium</taxon>
    </lineage>
</organism>
<dbReference type="OrthoDB" id="5244859at2"/>
<proteinExistence type="predicted"/>